<evidence type="ECO:0000259" key="8">
    <source>
        <dbReference type="PROSITE" id="PS51041"/>
    </source>
</evidence>
<reference evidence="9" key="4">
    <citation type="submission" date="2025-09" db="UniProtKB">
        <authorList>
            <consortium name="Ensembl"/>
        </authorList>
    </citation>
    <scope>IDENTIFICATION</scope>
    <source>
        <strain evidence="9">HSOK</strain>
    </source>
</reference>
<organism evidence="9 10">
    <name type="scientific">Oryzias latipes</name>
    <name type="common">Japanese rice fish</name>
    <name type="synonym">Japanese killifish</name>
    <dbReference type="NCBI Taxonomy" id="8090"/>
    <lineage>
        <taxon>Eukaryota</taxon>
        <taxon>Metazoa</taxon>
        <taxon>Chordata</taxon>
        <taxon>Craniata</taxon>
        <taxon>Vertebrata</taxon>
        <taxon>Euteleostomi</taxon>
        <taxon>Actinopterygii</taxon>
        <taxon>Neopterygii</taxon>
        <taxon>Teleostei</taxon>
        <taxon>Neoteleostei</taxon>
        <taxon>Acanthomorphata</taxon>
        <taxon>Ovalentaria</taxon>
        <taxon>Atherinomorphae</taxon>
        <taxon>Beloniformes</taxon>
        <taxon>Adrianichthyidae</taxon>
        <taxon>Oryziinae</taxon>
        <taxon>Oryzias</taxon>
    </lineage>
</organism>
<evidence type="ECO:0000256" key="1">
    <source>
        <dbReference type="ARBA" id="ARBA00004498"/>
    </source>
</evidence>
<proteinExistence type="predicted"/>
<keyword evidence="3" id="KW-0272">Extracellular matrix</keyword>
<dbReference type="InterPro" id="IPR011489">
    <property type="entry name" value="EMI_domain"/>
</dbReference>
<dbReference type="InterPro" id="IPR050392">
    <property type="entry name" value="Collagen/C1q_domain"/>
</dbReference>
<feature type="domain" description="EMI" evidence="8">
    <location>
        <begin position="55"/>
        <end position="131"/>
    </location>
</feature>
<dbReference type="InterPro" id="IPR008160">
    <property type="entry name" value="Collagen"/>
</dbReference>
<feature type="compositionally biased region" description="Pro residues" evidence="6">
    <location>
        <begin position="282"/>
        <end position="297"/>
    </location>
</feature>
<dbReference type="Ensembl" id="ENSORLT00015006420.1">
    <property type="protein sequence ID" value="ENSORLP00015005146.1"/>
    <property type="gene ID" value="ENSORLG00015005935.1"/>
</dbReference>
<dbReference type="Gene3D" id="1.20.5.320">
    <property type="entry name" value="6-Phosphogluconate Dehydrogenase, domain 3"/>
    <property type="match status" value="1"/>
</dbReference>
<feature type="compositionally biased region" description="Pro residues" evidence="6">
    <location>
        <begin position="181"/>
        <end position="192"/>
    </location>
</feature>
<feature type="compositionally biased region" description="Low complexity" evidence="6">
    <location>
        <begin position="298"/>
        <end position="318"/>
    </location>
</feature>
<feature type="chain" id="PRO_5018066421" evidence="7">
    <location>
        <begin position="23"/>
        <end position="441"/>
    </location>
</feature>
<feature type="compositionally biased region" description="Pro residues" evidence="6">
    <location>
        <begin position="244"/>
        <end position="253"/>
    </location>
</feature>
<reference evidence="9 10" key="2">
    <citation type="submission" date="2017-04" db="EMBL/GenBank/DDBJ databases">
        <title>CpG methylation of centromeres and impact of large insertions on vertebrate speciation.</title>
        <authorList>
            <person name="Ichikawa K."/>
            <person name="Yoshimura J."/>
            <person name="Morishita S."/>
        </authorList>
    </citation>
    <scope>NUCLEOTIDE SEQUENCE</scope>
    <source>
        <strain evidence="9 10">HSOK</strain>
    </source>
</reference>
<feature type="signal peptide" evidence="7">
    <location>
        <begin position="1"/>
        <end position="22"/>
    </location>
</feature>
<comment type="subcellular location">
    <subcellularLocation>
        <location evidence="1">Secreted</location>
        <location evidence="1">Extracellular space</location>
        <location evidence="1">Extracellular matrix</location>
    </subcellularLocation>
</comment>
<evidence type="ECO:0000256" key="2">
    <source>
        <dbReference type="ARBA" id="ARBA00022525"/>
    </source>
</evidence>
<protein>
    <submittedName>
        <fullName evidence="9">Collagen type XXVI alpha 1 chain</fullName>
    </submittedName>
</protein>
<dbReference type="PANTHER" id="PTHR15427">
    <property type="entry name" value="EMILIN ELASTIN MICROFIBRIL INTERFACE-LOCATED PROTEIN ELASTIN MICROFIBRIL INTERFACER"/>
    <property type="match status" value="1"/>
</dbReference>
<feature type="compositionally biased region" description="Low complexity" evidence="6">
    <location>
        <begin position="208"/>
        <end position="226"/>
    </location>
</feature>
<name>A0A3P9HBH8_ORYLA</name>
<dbReference type="PROSITE" id="PS51041">
    <property type="entry name" value="EMI"/>
    <property type="match status" value="1"/>
</dbReference>
<dbReference type="Pfam" id="PF01391">
    <property type="entry name" value="Collagen"/>
    <property type="match status" value="2"/>
</dbReference>
<evidence type="ECO:0000256" key="5">
    <source>
        <dbReference type="ARBA" id="ARBA00023157"/>
    </source>
</evidence>
<keyword evidence="4 7" id="KW-0732">Signal</keyword>
<evidence type="ECO:0000256" key="6">
    <source>
        <dbReference type="SAM" id="MobiDB-lite"/>
    </source>
</evidence>
<dbReference type="Pfam" id="PF07546">
    <property type="entry name" value="EMI"/>
    <property type="match status" value="1"/>
</dbReference>
<reference evidence="9" key="3">
    <citation type="submission" date="2025-08" db="UniProtKB">
        <authorList>
            <consortium name="Ensembl"/>
        </authorList>
    </citation>
    <scope>IDENTIFICATION</scope>
    <source>
        <strain evidence="9">HSOK</strain>
    </source>
</reference>
<keyword evidence="5" id="KW-1015">Disulfide bond</keyword>
<feature type="region of interest" description="Disordered" evidence="6">
    <location>
        <begin position="173"/>
        <end position="365"/>
    </location>
</feature>
<keyword evidence="2" id="KW-0964">Secreted</keyword>
<evidence type="ECO:0000256" key="4">
    <source>
        <dbReference type="ARBA" id="ARBA00022729"/>
    </source>
</evidence>
<reference key="1">
    <citation type="journal article" date="2007" name="Nature">
        <title>The medaka draft genome and insights into vertebrate genome evolution.</title>
        <authorList>
            <person name="Kasahara M."/>
            <person name="Naruse K."/>
            <person name="Sasaki S."/>
            <person name="Nakatani Y."/>
            <person name="Qu W."/>
            <person name="Ahsan B."/>
            <person name="Yamada T."/>
            <person name="Nagayasu Y."/>
            <person name="Doi K."/>
            <person name="Kasai Y."/>
            <person name="Jindo T."/>
            <person name="Kobayashi D."/>
            <person name="Shimada A."/>
            <person name="Toyoda A."/>
            <person name="Kuroki Y."/>
            <person name="Fujiyama A."/>
            <person name="Sasaki T."/>
            <person name="Shimizu A."/>
            <person name="Asakawa S."/>
            <person name="Shimizu N."/>
            <person name="Hashimoto S."/>
            <person name="Yang J."/>
            <person name="Lee Y."/>
            <person name="Matsushima K."/>
            <person name="Sugano S."/>
            <person name="Sakaizumi M."/>
            <person name="Narita T."/>
            <person name="Ohishi K."/>
            <person name="Haga S."/>
            <person name="Ohta F."/>
            <person name="Nomoto H."/>
            <person name="Nogata K."/>
            <person name="Morishita T."/>
            <person name="Endo T."/>
            <person name="Shin-I T."/>
            <person name="Takeda H."/>
            <person name="Morishita S."/>
            <person name="Kohara Y."/>
        </authorList>
    </citation>
    <scope>NUCLEOTIDE SEQUENCE [LARGE SCALE GENOMIC DNA]</scope>
    <source>
        <strain>Hd-rR</strain>
    </source>
</reference>
<evidence type="ECO:0000313" key="9">
    <source>
        <dbReference type="Ensembl" id="ENSORLP00015005146.1"/>
    </source>
</evidence>
<dbReference type="AlphaFoldDB" id="A0A3P9HBH8"/>
<accession>A0A3P9HBH8</accession>
<sequence>MMSLSCLYALFVWISLVYPSFGTGFVYRFPGITIQRQRIKSEHSSSTGPPGTGSRRNWCQHTVFKTVTCKVHNGTESSVQRVFQGCRWPGPCAKVISYRTVIRPSFKIAYKQVSAVEWRCCPGFVGEECREECMNCTTFSDINGRINNIELKVKLLEEERSSLPALRRLPYGSVENEVDPPRPTSVGPPPYLPAVAGDRGPPGPVGPPGRAGSAGSPGLPGKAGLPGPMGPKGDRGLPGEIGLPGPPGPPGPPGSGSSPIQIRGDVFHVEPSQEENPIRSAIPPPRITVGPPGPAGPVGPSGSPGTQGPAGAPGLPGQDGKEGLPGRPGSPGPKGDPGEAGPPGATGEQGLPGASGPKGEPGVSLNDGEAIQQLREALKILAERVLILEHIIGIHENSEGSGFGSLSDPLSFSGLKTKRRQTVQILSHSPDLKDRQRQVPL</sequence>
<dbReference type="PANTHER" id="PTHR15427:SF23">
    <property type="entry name" value="EMI DOMAIN-CONTAINING PROTEIN 1"/>
    <property type="match status" value="1"/>
</dbReference>
<evidence type="ECO:0000256" key="3">
    <source>
        <dbReference type="ARBA" id="ARBA00022530"/>
    </source>
</evidence>
<dbReference type="Proteomes" id="UP000265200">
    <property type="component" value="Chromosome 13"/>
</dbReference>
<evidence type="ECO:0000256" key="7">
    <source>
        <dbReference type="SAM" id="SignalP"/>
    </source>
</evidence>
<evidence type="ECO:0000313" key="10">
    <source>
        <dbReference type="Proteomes" id="UP000265200"/>
    </source>
</evidence>
<dbReference type="GO" id="GO:0005581">
    <property type="term" value="C:collagen trimer"/>
    <property type="evidence" value="ECO:0007669"/>
    <property type="project" value="UniProtKB-KW"/>
</dbReference>